<organism evidence="1 2">
    <name type="scientific">Nocardia cyriacigeorgica</name>
    <dbReference type="NCBI Taxonomy" id="135487"/>
    <lineage>
        <taxon>Bacteria</taxon>
        <taxon>Bacillati</taxon>
        <taxon>Actinomycetota</taxon>
        <taxon>Actinomycetes</taxon>
        <taxon>Mycobacteriales</taxon>
        <taxon>Nocardiaceae</taxon>
        <taxon>Nocardia</taxon>
    </lineage>
</organism>
<accession>A0ABX0CGQ5</accession>
<dbReference type="RefSeq" id="WP_163828093.1">
    <property type="nucleotide sequence ID" value="NZ_JAAGUX010000002.1"/>
</dbReference>
<proteinExistence type="predicted"/>
<evidence type="ECO:0000313" key="2">
    <source>
        <dbReference type="Proteomes" id="UP000470876"/>
    </source>
</evidence>
<reference evidence="1 2" key="1">
    <citation type="submission" date="2020-01" db="EMBL/GenBank/DDBJ databases">
        <title>Genetics and antimicrobial susceptibilities of Nocardia species isolated from the soil; a comparison with species isolated from humans.</title>
        <authorList>
            <person name="Carrasco G."/>
            <person name="Monzon S."/>
            <person name="Sansegundo M."/>
            <person name="Garcia E."/>
            <person name="Garrido N."/>
            <person name="Medina M.J."/>
            <person name="Villalon P."/>
            <person name="Ramirez-Arocha A.C."/>
            <person name="Jimenez P."/>
            <person name="Cuesta I."/>
            <person name="Valdezate S."/>
        </authorList>
    </citation>
    <scope>NUCLEOTIDE SEQUENCE [LARGE SCALE GENOMIC DNA]</scope>
    <source>
        <strain evidence="1 2">CNM20110649</strain>
    </source>
</reference>
<keyword evidence="2" id="KW-1185">Reference proteome</keyword>
<comment type="caution">
    <text evidence="1">The sequence shown here is derived from an EMBL/GenBank/DDBJ whole genome shotgun (WGS) entry which is preliminary data.</text>
</comment>
<evidence type="ECO:0000313" key="1">
    <source>
        <dbReference type="EMBL" id="NEW54442.1"/>
    </source>
</evidence>
<dbReference type="Proteomes" id="UP000470876">
    <property type="component" value="Unassembled WGS sequence"/>
</dbReference>
<sequence length="69" mass="7509">MTAVLEPQDAVIELTPDDVRQSIKNALQRAECTFDELAEQARTGDFDSLAARLAWVAIGGFYGKPIGEV</sequence>
<name>A0ABX0CGQ5_9NOCA</name>
<gene>
    <name evidence="1" type="ORF">GV794_02015</name>
</gene>
<dbReference type="EMBL" id="JAAGUX010000002">
    <property type="protein sequence ID" value="NEW54442.1"/>
    <property type="molecule type" value="Genomic_DNA"/>
</dbReference>
<protein>
    <submittedName>
        <fullName evidence="1">Uncharacterized protein</fullName>
    </submittedName>
</protein>